<dbReference type="Proteomes" id="UP000016649">
    <property type="component" value="Unassembled WGS sequence"/>
</dbReference>
<protein>
    <submittedName>
        <fullName evidence="2">Uncharacterized protein</fullName>
    </submittedName>
</protein>
<reference evidence="2 3" key="1">
    <citation type="submission" date="2013-08" db="EMBL/GenBank/DDBJ databases">
        <authorList>
            <person name="Weinstock G."/>
            <person name="Sodergren E."/>
            <person name="Wylie T."/>
            <person name="Fulton L."/>
            <person name="Fulton R."/>
            <person name="Fronick C."/>
            <person name="O'Laughlin M."/>
            <person name="Godfrey J."/>
            <person name="Miner T."/>
            <person name="Herter B."/>
            <person name="Appelbaum E."/>
            <person name="Cordes M."/>
            <person name="Lek S."/>
            <person name="Wollam A."/>
            <person name="Pepin K.H."/>
            <person name="Palsikar V.B."/>
            <person name="Mitreva M."/>
            <person name="Wilson R.K."/>
        </authorList>
    </citation>
    <scope>NUCLEOTIDE SEQUENCE [LARGE SCALE GENOMIC DNA]</scope>
    <source>
        <strain evidence="2 3">ATCC 700332</strain>
    </source>
</reference>
<proteinExistence type="predicted"/>
<comment type="caution">
    <text evidence="2">The sequence shown here is derived from an EMBL/GenBank/DDBJ whole genome shotgun (WGS) entry which is preliminary data.</text>
</comment>
<feature type="transmembrane region" description="Helical" evidence="1">
    <location>
        <begin position="7"/>
        <end position="25"/>
    </location>
</feature>
<feature type="transmembrane region" description="Helical" evidence="1">
    <location>
        <begin position="105"/>
        <end position="127"/>
    </location>
</feature>
<keyword evidence="3" id="KW-1185">Reference proteome</keyword>
<keyword evidence="1" id="KW-0472">Membrane</keyword>
<keyword evidence="1" id="KW-0812">Transmembrane</keyword>
<name>A0ABN0P0S6_TRELE</name>
<evidence type="ECO:0000313" key="2">
    <source>
        <dbReference type="EMBL" id="ERJ94097.1"/>
    </source>
</evidence>
<gene>
    <name evidence="2" type="ORF">HMPREF9193_00452</name>
</gene>
<dbReference type="EMBL" id="AWVH01000006">
    <property type="protein sequence ID" value="ERJ94097.1"/>
    <property type="molecule type" value="Genomic_DNA"/>
</dbReference>
<accession>A0ABN0P0S6</accession>
<keyword evidence="1" id="KW-1133">Transmembrane helix</keyword>
<feature type="transmembrane region" description="Helical" evidence="1">
    <location>
        <begin position="66"/>
        <end position="85"/>
    </location>
</feature>
<sequence>MSKKDLFFFPLTVYEVFRLFFILIFQVHNGVQQLPLSWYMALPLFILPFFLLPYIKQNTANGPFALFLYTVLKSASFAGYIAFGIKTFSGAAVKVALLKTYSVKQLGLLVIFFIIDVILCAVMAVCISCRKNDKTEGELCK</sequence>
<evidence type="ECO:0000313" key="3">
    <source>
        <dbReference type="Proteomes" id="UP000016649"/>
    </source>
</evidence>
<organism evidence="2 3">
    <name type="scientific">Treponema lecithinolyticum ATCC 700332</name>
    <dbReference type="NCBI Taxonomy" id="1321815"/>
    <lineage>
        <taxon>Bacteria</taxon>
        <taxon>Pseudomonadati</taxon>
        <taxon>Spirochaetota</taxon>
        <taxon>Spirochaetia</taxon>
        <taxon>Spirochaetales</taxon>
        <taxon>Treponemataceae</taxon>
        <taxon>Treponema</taxon>
    </lineage>
</organism>
<dbReference type="RefSeq" id="WP_021686853.1">
    <property type="nucleotide sequence ID" value="NZ_KI260561.1"/>
</dbReference>
<evidence type="ECO:0000256" key="1">
    <source>
        <dbReference type="SAM" id="Phobius"/>
    </source>
</evidence>
<feature type="transmembrane region" description="Helical" evidence="1">
    <location>
        <begin position="37"/>
        <end position="54"/>
    </location>
</feature>